<evidence type="ECO:0000313" key="2">
    <source>
        <dbReference type="Proteomes" id="UP000177506"/>
    </source>
</evidence>
<reference evidence="1 2" key="1">
    <citation type="submission" date="2016-08" db="EMBL/GenBank/DDBJ databases">
        <title>Hymenobacter coccineus sp. nov., Hymenobacter lapidarius sp. nov. and Hymenobacter glacialis sp. nov., isolated from Antarctic soil.</title>
        <authorList>
            <person name="Sedlacek I."/>
            <person name="Kralova S."/>
            <person name="Kyrova K."/>
            <person name="Maslanova I."/>
            <person name="Stankova E."/>
            <person name="Vrbovska V."/>
            <person name="Nemec M."/>
            <person name="Bartak M."/>
            <person name="Svec P."/>
            <person name="Busse H.-J."/>
            <person name="Pantucek R."/>
        </authorList>
    </citation>
    <scope>NUCLEOTIDE SEQUENCE [LARGE SCALE GENOMIC DNA]</scope>
    <source>
        <strain evidence="1 2">CCM 8649</strain>
    </source>
</reference>
<gene>
    <name evidence="1" type="ORF">BEN49_08725</name>
</gene>
<sequence length="226" mass="24296">MLALATGCAGSYTPIRPDRIATYQASAANAPVEFGYQYDVLRLHGNKKYVKKEAKRGYHVTAVRVTNRTGRDLNFSCDLNLLYGDRPVMPVGGTAAAQDLKQGVAIYLLYVLLNFNVGGTINNSTGATSGGTFLPTGPFIAGGNMLGASQANKNMRREFEEFDLANRTIKPGETVYGILSLRETSVAPMRLELRPGTESTYVPATAPVVLPAPMPVPPAATPRRDD</sequence>
<dbReference type="RefSeq" id="WP_070744659.1">
    <property type="nucleotide sequence ID" value="NZ_MDZA01000266.1"/>
</dbReference>
<evidence type="ECO:0000313" key="1">
    <source>
        <dbReference type="EMBL" id="OGX89678.1"/>
    </source>
</evidence>
<dbReference type="AlphaFoldDB" id="A0A1G1TFP5"/>
<comment type="caution">
    <text evidence="1">The sequence shown here is derived from an EMBL/GenBank/DDBJ whole genome shotgun (WGS) entry which is preliminary data.</text>
</comment>
<name>A0A1G1TFP5_9BACT</name>
<proteinExistence type="predicted"/>
<dbReference type="OrthoDB" id="798271at2"/>
<dbReference type="Proteomes" id="UP000177506">
    <property type="component" value="Unassembled WGS sequence"/>
</dbReference>
<dbReference type="EMBL" id="MDZA01000266">
    <property type="protein sequence ID" value="OGX89678.1"/>
    <property type="molecule type" value="Genomic_DNA"/>
</dbReference>
<protein>
    <submittedName>
        <fullName evidence="1">Uncharacterized protein</fullName>
    </submittedName>
</protein>
<keyword evidence="2" id="KW-1185">Reference proteome</keyword>
<accession>A0A1G1TFP5</accession>
<organism evidence="1 2">
    <name type="scientific">Hymenobacter coccineus</name>
    <dbReference type="NCBI Taxonomy" id="1908235"/>
    <lineage>
        <taxon>Bacteria</taxon>
        <taxon>Pseudomonadati</taxon>
        <taxon>Bacteroidota</taxon>
        <taxon>Cytophagia</taxon>
        <taxon>Cytophagales</taxon>
        <taxon>Hymenobacteraceae</taxon>
        <taxon>Hymenobacter</taxon>
    </lineage>
</organism>